<dbReference type="PANTHER" id="PTHR42776">
    <property type="entry name" value="SERINE PEPTIDASE S9 FAMILY MEMBER"/>
    <property type="match status" value="1"/>
</dbReference>
<dbReference type="Pfam" id="PF00326">
    <property type="entry name" value="Peptidase_S9"/>
    <property type="match status" value="1"/>
</dbReference>
<dbReference type="InterPro" id="IPR029058">
    <property type="entry name" value="AB_hydrolase_fold"/>
</dbReference>
<dbReference type="Proteomes" id="UP000579605">
    <property type="component" value="Unassembled WGS sequence"/>
</dbReference>
<dbReference type="EMBL" id="JACBZH010000001">
    <property type="protein sequence ID" value="NYH91204.1"/>
    <property type="molecule type" value="Genomic_DNA"/>
</dbReference>
<dbReference type="InterPro" id="IPR011042">
    <property type="entry name" value="6-blade_b-propeller_TolB-like"/>
</dbReference>
<protein>
    <submittedName>
        <fullName evidence="3">Dipeptidyl aminopeptidase/acylaminoacyl peptidase</fullName>
    </submittedName>
</protein>
<dbReference type="AlphaFoldDB" id="A0A852ZE73"/>
<dbReference type="InterPro" id="IPR001375">
    <property type="entry name" value="Peptidase_S9_cat"/>
</dbReference>
<evidence type="ECO:0000313" key="4">
    <source>
        <dbReference type="Proteomes" id="UP000579605"/>
    </source>
</evidence>
<sequence length="629" mass="69644">MTDPQTHRRLGRTDGPGLPVPLIPRAVLYGSPYRSTPELSPDGTRIGYLAPVEGVLNVWIGPLDESSPARPVTTDRGKGIQMFGFCHDDRTLIYLQDHDGDENWRLYALDLETGETRCVTPAATQARLLAHTHRHPTTLLIALNKDNPKLHDVWGYDLRTGQLSLVEHNPGFASWLVDSDLSVRGGTTMSEDGGIVIHLRTDGTGGFRPWRELPTAEGAAGGDVLGFTRDGRLLLLTSYDSNAAKLISVDTDTGAEQVLAADAEVDITRVVLHPETLEPQAVVVTRDREEWTFLDPDFEAAFARMRATIDVDGELGIGRSVGDDGTWLVSVTPSDGPLRYYVHDRTTARTRLLFTVQPDLEHFRLARVEPYDIVSRDGLRVHGYVTFPPGVPRHDQPAVLYVHGGPWSRDFWTYNPDVQWLANRGYVCVQVNFRGSKGYGKAFCSAGDKEWAGRMHDDLVDALDYCVSEGWVDPERVAIMGSSYGGYAALVGAAFTPDLFCCAIDLCGPSNLLTLVESIPPYWRPMVAFMHAKIGDPVVERDLLWSRSPLCRINAIRIPVLIGHGANDPRVKQREAEQIVEALRARGVPHEYLLFPDEGHGLVDPMNRERFYAAAERFLAEHLGGRAEG</sequence>
<dbReference type="SUPFAM" id="SSF53474">
    <property type="entry name" value="alpha/beta-Hydrolases"/>
    <property type="match status" value="1"/>
</dbReference>
<gene>
    <name evidence="3" type="ORF">F4554_003842</name>
</gene>
<accession>A0A852ZE73</accession>
<evidence type="ECO:0000256" key="1">
    <source>
        <dbReference type="ARBA" id="ARBA00022801"/>
    </source>
</evidence>
<reference evidence="3 4" key="1">
    <citation type="submission" date="2020-07" db="EMBL/GenBank/DDBJ databases">
        <title>Sequencing the genomes of 1000 actinobacteria strains.</title>
        <authorList>
            <person name="Klenk H.-P."/>
        </authorList>
    </citation>
    <scope>NUCLEOTIDE SEQUENCE [LARGE SCALE GENOMIC DNA]</scope>
    <source>
        <strain evidence="3 4">DSM 18448</strain>
    </source>
</reference>
<keyword evidence="3" id="KW-0645">Protease</keyword>
<dbReference type="SUPFAM" id="SSF82171">
    <property type="entry name" value="DPP6 N-terminal domain-like"/>
    <property type="match status" value="1"/>
</dbReference>
<organism evidence="3 4">
    <name type="scientific">Actinopolymorpha rutila</name>
    <dbReference type="NCBI Taxonomy" id="446787"/>
    <lineage>
        <taxon>Bacteria</taxon>
        <taxon>Bacillati</taxon>
        <taxon>Actinomycetota</taxon>
        <taxon>Actinomycetes</taxon>
        <taxon>Propionibacteriales</taxon>
        <taxon>Actinopolymorphaceae</taxon>
        <taxon>Actinopolymorpha</taxon>
    </lineage>
</organism>
<keyword evidence="3" id="KW-0031">Aminopeptidase</keyword>
<dbReference type="Gene3D" id="3.40.50.1820">
    <property type="entry name" value="alpha/beta hydrolase"/>
    <property type="match status" value="1"/>
</dbReference>
<dbReference type="PANTHER" id="PTHR42776:SF27">
    <property type="entry name" value="DIPEPTIDYL PEPTIDASE FAMILY MEMBER 6"/>
    <property type="match status" value="1"/>
</dbReference>
<proteinExistence type="predicted"/>
<dbReference type="GO" id="GO:0006508">
    <property type="term" value="P:proteolysis"/>
    <property type="evidence" value="ECO:0007669"/>
    <property type="project" value="InterPro"/>
</dbReference>
<feature type="domain" description="Peptidase S9 prolyl oligopeptidase catalytic" evidence="2">
    <location>
        <begin position="412"/>
        <end position="625"/>
    </location>
</feature>
<comment type="caution">
    <text evidence="3">The sequence shown here is derived from an EMBL/GenBank/DDBJ whole genome shotgun (WGS) entry which is preliminary data.</text>
</comment>
<evidence type="ECO:0000313" key="3">
    <source>
        <dbReference type="EMBL" id="NYH91204.1"/>
    </source>
</evidence>
<evidence type="ECO:0000259" key="2">
    <source>
        <dbReference type="Pfam" id="PF00326"/>
    </source>
</evidence>
<dbReference type="GO" id="GO:0004252">
    <property type="term" value="F:serine-type endopeptidase activity"/>
    <property type="evidence" value="ECO:0007669"/>
    <property type="project" value="TreeGrafter"/>
</dbReference>
<name>A0A852ZE73_9ACTN</name>
<dbReference type="Gene3D" id="2.120.10.30">
    <property type="entry name" value="TolB, C-terminal domain"/>
    <property type="match status" value="1"/>
</dbReference>
<dbReference type="GO" id="GO:0004177">
    <property type="term" value="F:aminopeptidase activity"/>
    <property type="evidence" value="ECO:0007669"/>
    <property type="project" value="UniProtKB-KW"/>
</dbReference>
<keyword evidence="1" id="KW-0378">Hydrolase</keyword>
<keyword evidence="4" id="KW-1185">Reference proteome</keyword>
<dbReference type="RefSeq" id="WP_179788813.1">
    <property type="nucleotide sequence ID" value="NZ_BAAARR010000023.1"/>
</dbReference>